<reference evidence="1 2" key="1">
    <citation type="submission" date="2019-12" db="EMBL/GenBank/DDBJ databases">
        <title>Whole genome sequencing of endophytic Actinobacterium Micromonospora sp. MPMI6T.</title>
        <authorList>
            <person name="Evv R."/>
            <person name="Podile A.R."/>
        </authorList>
    </citation>
    <scope>NUCLEOTIDE SEQUENCE [LARGE SCALE GENOMIC DNA]</scope>
    <source>
        <strain evidence="1 2">MPMI6</strain>
    </source>
</reference>
<comment type="caution">
    <text evidence="1">The sequence shown here is derived from an EMBL/GenBank/DDBJ whole genome shotgun (WGS) entry which is preliminary data.</text>
</comment>
<evidence type="ECO:0000313" key="2">
    <source>
        <dbReference type="Proteomes" id="UP000823521"/>
    </source>
</evidence>
<dbReference type="EMBL" id="WVUH01000124">
    <property type="protein sequence ID" value="MBO4207455.1"/>
    <property type="molecule type" value="Genomic_DNA"/>
</dbReference>
<dbReference type="Proteomes" id="UP000823521">
    <property type="component" value="Unassembled WGS sequence"/>
</dbReference>
<sequence length="148" mass="16708">MIIDDEVEQKVRDTLHWAVKQKPHELDQAIRSFTDERTRLAALELLVQICRYVSVDAFGHIPSTEEIDALAFEVSETESWASLTKDEVATYLNTVVHGHLSGATLPSERFVTLSFTVAASLLSSQPKPDDEWWFDYLDKVEAAIETAN</sequence>
<evidence type="ECO:0008006" key="3">
    <source>
        <dbReference type="Google" id="ProtNLM"/>
    </source>
</evidence>
<name>A0ABS3VSE7_MICEH</name>
<dbReference type="RefSeq" id="WP_208814348.1">
    <property type="nucleotide sequence ID" value="NZ_WVUH01000124.1"/>
</dbReference>
<keyword evidence="2" id="KW-1185">Reference proteome</keyword>
<evidence type="ECO:0000313" key="1">
    <source>
        <dbReference type="EMBL" id="MBO4207455.1"/>
    </source>
</evidence>
<proteinExistence type="predicted"/>
<protein>
    <recommendedName>
        <fullName evidence="3">Immunity protein Imm6</fullName>
    </recommendedName>
</protein>
<gene>
    <name evidence="1" type="ORF">GSF22_15770</name>
</gene>
<organism evidence="1 2">
    <name type="scientific">Micromonospora echinofusca</name>
    <dbReference type="NCBI Taxonomy" id="47858"/>
    <lineage>
        <taxon>Bacteria</taxon>
        <taxon>Bacillati</taxon>
        <taxon>Actinomycetota</taxon>
        <taxon>Actinomycetes</taxon>
        <taxon>Micromonosporales</taxon>
        <taxon>Micromonosporaceae</taxon>
        <taxon>Micromonospora</taxon>
    </lineage>
</organism>
<accession>A0ABS3VSE7</accession>